<proteinExistence type="predicted"/>
<dbReference type="AlphaFoldDB" id="A0A3A8A8F1"/>
<protein>
    <submittedName>
        <fullName evidence="1">DUF4440 domain-containing protein</fullName>
    </submittedName>
</protein>
<keyword evidence="2" id="KW-1185">Reference proteome</keyword>
<comment type="caution">
    <text evidence="1">The sequence shown here is derived from an EMBL/GenBank/DDBJ whole genome shotgun (WGS) entry which is preliminary data.</text>
</comment>
<evidence type="ECO:0000313" key="1">
    <source>
        <dbReference type="EMBL" id="RKF06196.1"/>
    </source>
</evidence>
<dbReference type="OrthoDB" id="667202at2"/>
<sequence length="114" mass="12912">MSETIWQMEEQLWTGCRERLSAAMSDLCVMAFPEPVGMMLGAQLQQRTEHVPRWDLVAMTDQTTASPASGVIVLAYRAEGRRRGSAPYRALCTSTYARKNDDWSLVQHHQTQIP</sequence>
<dbReference type="Proteomes" id="UP000246132">
    <property type="component" value="Unassembled WGS sequence"/>
</dbReference>
<dbReference type="InterPro" id="IPR032710">
    <property type="entry name" value="NTF2-like_dom_sf"/>
</dbReference>
<dbReference type="SUPFAM" id="SSF54427">
    <property type="entry name" value="NTF2-like"/>
    <property type="match status" value="1"/>
</dbReference>
<name>A0A3A8A8F1_9HYPH</name>
<reference evidence="1 2" key="1">
    <citation type="journal article" date="2018" name="Int. J. Syst. Bacteriol.">
        <title>Oceaniradius stylonemae gen. nov., sp. nov., isolated from a red alga, Stylonema cornu-cervi.</title>
        <authorList>
            <person name="Jeong S."/>
        </authorList>
    </citation>
    <scope>NUCLEOTIDE SEQUENCE [LARGE SCALE GENOMIC DNA]</scope>
    <source>
        <strain evidence="1 2">StC1</strain>
    </source>
</reference>
<gene>
    <name evidence="1" type="ORF">DEM25_011110</name>
</gene>
<organism evidence="1 2">
    <name type="scientific">Oceaniradius stylonematis</name>
    <dbReference type="NCBI Taxonomy" id="2184161"/>
    <lineage>
        <taxon>Bacteria</taxon>
        <taxon>Pseudomonadati</taxon>
        <taxon>Pseudomonadota</taxon>
        <taxon>Alphaproteobacteria</taxon>
        <taxon>Hyphomicrobiales</taxon>
        <taxon>Ahrensiaceae</taxon>
        <taxon>Oceaniradius</taxon>
    </lineage>
</organism>
<accession>A0A3A8A8F1</accession>
<dbReference type="EMBL" id="QFWV02000007">
    <property type="protein sequence ID" value="RKF06196.1"/>
    <property type="molecule type" value="Genomic_DNA"/>
</dbReference>
<dbReference type="RefSeq" id="WP_109765845.1">
    <property type="nucleotide sequence ID" value="NZ_JASHJQ010000002.1"/>
</dbReference>
<evidence type="ECO:0000313" key="2">
    <source>
        <dbReference type="Proteomes" id="UP000246132"/>
    </source>
</evidence>